<organism evidence="1">
    <name type="scientific">Anguilla anguilla</name>
    <name type="common">European freshwater eel</name>
    <name type="synonym">Muraena anguilla</name>
    <dbReference type="NCBI Taxonomy" id="7936"/>
    <lineage>
        <taxon>Eukaryota</taxon>
        <taxon>Metazoa</taxon>
        <taxon>Chordata</taxon>
        <taxon>Craniata</taxon>
        <taxon>Vertebrata</taxon>
        <taxon>Euteleostomi</taxon>
        <taxon>Actinopterygii</taxon>
        <taxon>Neopterygii</taxon>
        <taxon>Teleostei</taxon>
        <taxon>Anguilliformes</taxon>
        <taxon>Anguillidae</taxon>
        <taxon>Anguilla</taxon>
    </lineage>
</organism>
<accession>A0A0E9VXA7</accession>
<reference evidence="1" key="1">
    <citation type="submission" date="2014-11" db="EMBL/GenBank/DDBJ databases">
        <authorList>
            <person name="Amaro Gonzalez C."/>
        </authorList>
    </citation>
    <scope>NUCLEOTIDE SEQUENCE</scope>
</reference>
<sequence length="52" mass="5991">MGSIFTWGRSGKSDVPNEGILVNIVFTEVNDYFHLRKFNFAVFPYCDVFIQA</sequence>
<reference evidence="1" key="2">
    <citation type="journal article" date="2015" name="Fish Shellfish Immunol.">
        <title>Early steps in the European eel (Anguilla anguilla)-Vibrio vulnificus interaction in the gills: Role of the RtxA13 toxin.</title>
        <authorList>
            <person name="Callol A."/>
            <person name="Pajuelo D."/>
            <person name="Ebbesson L."/>
            <person name="Teles M."/>
            <person name="MacKenzie S."/>
            <person name="Amaro C."/>
        </authorList>
    </citation>
    <scope>NUCLEOTIDE SEQUENCE</scope>
</reference>
<protein>
    <submittedName>
        <fullName evidence="1">Uncharacterized protein</fullName>
    </submittedName>
</protein>
<dbReference type="EMBL" id="GBXM01026694">
    <property type="protein sequence ID" value="JAH81883.1"/>
    <property type="molecule type" value="Transcribed_RNA"/>
</dbReference>
<dbReference type="AlphaFoldDB" id="A0A0E9VXA7"/>
<proteinExistence type="predicted"/>
<name>A0A0E9VXA7_ANGAN</name>
<evidence type="ECO:0000313" key="1">
    <source>
        <dbReference type="EMBL" id="JAH81883.1"/>
    </source>
</evidence>